<accession>A0ACB7I8C3</accession>
<proteinExistence type="predicted"/>
<protein>
    <submittedName>
        <fullName evidence="1">Uncharacterized protein</fullName>
    </submittedName>
</protein>
<reference evidence="2" key="1">
    <citation type="journal article" date="2016" name="Nat. Biotechnol.">
        <title>Sequencing wild and cultivated cassava and related species reveals extensive interspecific hybridization and genetic diversity.</title>
        <authorList>
            <person name="Bredeson J.V."/>
            <person name="Lyons J.B."/>
            <person name="Prochnik S.E."/>
            <person name="Wu G.A."/>
            <person name="Ha C.M."/>
            <person name="Edsinger-Gonzales E."/>
            <person name="Grimwood J."/>
            <person name="Schmutz J."/>
            <person name="Rabbi I.Y."/>
            <person name="Egesi C."/>
            <person name="Nauluvula P."/>
            <person name="Lebot V."/>
            <person name="Ndunguru J."/>
            <person name="Mkamilo G."/>
            <person name="Bart R.S."/>
            <person name="Setter T.L."/>
            <person name="Gleadow R.M."/>
            <person name="Kulakow P."/>
            <person name="Ferguson M.E."/>
            <person name="Rounsley S."/>
            <person name="Rokhsar D.S."/>
        </authorList>
    </citation>
    <scope>NUCLEOTIDE SEQUENCE [LARGE SCALE GENOMIC DNA]</scope>
    <source>
        <strain evidence="2">cv. AM560-2</strain>
    </source>
</reference>
<evidence type="ECO:0000313" key="1">
    <source>
        <dbReference type="EMBL" id="KAG8660459.1"/>
    </source>
</evidence>
<name>A0ACB7I8C3_MANES</name>
<evidence type="ECO:0000313" key="2">
    <source>
        <dbReference type="Proteomes" id="UP000091857"/>
    </source>
</evidence>
<organism evidence="1 2">
    <name type="scientific">Manihot esculenta</name>
    <name type="common">Cassava</name>
    <name type="synonym">Jatropha manihot</name>
    <dbReference type="NCBI Taxonomy" id="3983"/>
    <lineage>
        <taxon>Eukaryota</taxon>
        <taxon>Viridiplantae</taxon>
        <taxon>Streptophyta</taxon>
        <taxon>Embryophyta</taxon>
        <taxon>Tracheophyta</taxon>
        <taxon>Spermatophyta</taxon>
        <taxon>Magnoliopsida</taxon>
        <taxon>eudicotyledons</taxon>
        <taxon>Gunneridae</taxon>
        <taxon>Pentapetalae</taxon>
        <taxon>rosids</taxon>
        <taxon>fabids</taxon>
        <taxon>Malpighiales</taxon>
        <taxon>Euphorbiaceae</taxon>
        <taxon>Crotonoideae</taxon>
        <taxon>Manihoteae</taxon>
        <taxon>Manihot</taxon>
    </lineage>
</organism>
<sequence length="1257" mass="140549">MDKSADGEAPTAVATAAEEIQQQESSRVRRRLVQSTLLRHKSPAVETPGDQKDDKECNDEVKDGDDEECSGSRGKKKRTRKRKESPKTKTPKVSRKAKAVSSAEATPEKDATPKKSKRSSINAAGRKSATPKKNGTSVGKIADYLTENSDALLQIPNLRLEAKMVAEENSRVFGGKQIHPFFLSRNTSKIGQKTDIQIKSKSITVGPIHVFEREQDDAVSLDWRDWKFCEKFFTNSSFTPEGSFSSIFECTVKSLSFDEFPSVLHLTGSHFQDNKPPDECLPQQEVLYEASATAMSCGAWVECYQQIKDTEINHQVNEVGLLSGCARKSDAEHQTKNLEERVSSHPGCANQLDNRLWTFKYQPKKAMEICGNHDSVKFLNEWLCTWHQRGYEASKASSVADECYMQDPDYNCSQSDSDSGNAGEDANFKNVLLITGPVGSGKSAAIYACAKEQGFRVLEFNTSECRNGAAVKERFGVLDSQSTLDSQLLQWSQESPLEFQTMDTIKPPAVVQEIDGKVIEVIPIADEDISHEATETSEQFVYKDSSVPCSQGPLKLLILFEDVDVIFAEDRGFLTAIQQISDKVKWPVILTTNTGDKTVLPDSLDRLELCFKMPLEKELFQHLCMVCSAENADVQPHQVEQLIKFCQRDIRKIIMHLQFWCQGEQFIKGNEVRRLFSRLPFDLEDVYQILPKMIPWDFPSQLSELVEKEITMSLCMMEENGVSTVVITDDKDMHNHMEKHICETDSIKAKKKVMLSNNSFDHDPIDFIPPFNLACDFLDSSNSPFPSSRKNSKRKLVAMSSDSEDDRVPTSLEKDISNGFFLENGGFAPHHPNFQIGFSPSTDLQFYSESEKLEENLYLCSETAVHLDVKDTCISVDVSCVPESSYVPETEIDDGTRIFGRVSCGQMGQAEIIEETSVSNEFRQNILSVDAKNFDEPMPKLCKDSDVLGGTCDMTAVSSHEEVEDSQNDLTESITREHQLMDECSCMDFSRKFNQHQKRGSSDVIDTVQESWRKLRDRRADLRHLAAAEHKYCSGIMKLACGMSNLISEAEVLQTKCQSLDSLGLPMVFSEESEAFSWGNEQLQMASTIVQHGFCTYAKDIVAAGLNMGYRNNGGLTWEVLSATTKMKVSNSLGQNVNAKNLHVGLGAEMTLLENGSSNSEQKSQSINIIQSVVPSRAYMTMKGDALYEYRSSLACISRSESSRLSEGDSKTRRRRGRAARNYLSTGSLMLSPEEISLLGQSSMHGKISPQSLETKY</sequence>
<dbReference type="Proteomes" id="UP000091857">
    <property type="component" value="Chromosome 2"/>
</dbReference>
<keyword evidence="2" id="KW-1185">Reference proteome</keyword>
<dbReference type="EMBL" id="CM004388">
    <property type="protein sequence ID" value="KAG8660459.1"/>
    <property type="molecule type" value="Genomic_DNA"/>
</dbReference>
<comment type="caution">
    <text evidence="1">The sequence shown here is derived from an EMBL/GenBank/DDBJ whole genome shotgun (WGS) entry which is preliminary data.</text>
</comment>
<gene>
    <name evidence="1" type="ORF">MANES_02G162400v8</name>
</gene>